<comment type="caution">
    <text evidence="6">The sequence shown here is derived from an EMBL/GenBank/DDBJ whole genome shotgun (WGS) entry which is preliminary data.</text>
</comment>
<organism evidence="6 7">
    <name type="scientific">Allochromatium palmeri</name>
    <dbReference type="NCBI Taxonomy" id="231048"/>
    <lineage>
        <taxon>Bacteria</taxon>
        <taxon>Pseudomonadati</taxon>
        <taxon>Pseudomonadota</taxon>
        <taxon>Gammaproteobacteria</taxon>
        <taxon>Chromatiales</taxon>
        <taxon>Chromatiaceae</taxon>
        <taxon>Allochromatium</taxon>
    </lineage>
</organism>
<feature type="domain" description="Cas12f1-like TNB" evidence="4">
    <location>
        <begin position="297"/>
        <end position="359"/>
    </location>
</feature>
<evidence type="ECO:0000313" key="7">
    <source>
        <dbReference type="Proteomes" id="UP000434044"/>
    </source>
</evidence>
<dbReference type="GO" id="GO:0003677">
    <property type="term" value="F:DNA binding"/>
    <property type="evidence" value="ECO:0007669"/>
    <property type="project" value="UniProtKB-KW"/>
</dbReference>
<proteinExistence type="predicted"/>
<gene>
    <name evidence="6" type="ORF">GJ668_19215</name>
</gene>
<dbReference type="NCBIfam" id="NF040570">
    <property type="entry name" value="guided_TnpB"/>
    <property type="match status" value="1"/>
</dbReference>
<evidence type="ECO:0000313" key="6">
    <source>
        <dbReference type="EMBL" id="MTW23164.1"/>
    </source>
</evidence>
<dbReference type="InterPro" id="IPR010095">
    <property type="entry name" value="Cas12f1-like_TNB"/>
</dbReference>
<evidence type="ECO:0000256" key="1">
    <source>
        <dbReference type="ARBA" id="ARBA00022723"/>
    </source>
</evidence>
<dbReference type="InterPro" id="IPR021027">
    <property type="entry name" value="Transposase_put_HTH"/>
</dbReference>
<evidence type="ECO:0000256" key="2">
    <source>
        <dbReference type="ARBA" id="ARBA00022833"/>
    </source>
</evidence>
<reference evidence="6 7" key="1">
    <citation type="submission" date="2019-11" db="EMBL/GenBank/DDBJ databases">
        <title>Whole-genome sequence of the anaerobic purple sulfur bacterium Allochromatium palmeri DSM 15591.</title>
        <authorList>
            <person name="Kyndt J.A."/>
            <person name="Meyer T.E."/>
        </authorList>
    </citation>
    <scope>NUCLEOTIDE SEQUENCE [LARGE SCALE GENOMIC DNA]</scope>
    <source>
        <strain evidence="6 7">DSM 15591</strain>
    </source>
</reference>
<dbReference type="GO" id="GO:0046872">
    <property type="term" value="F:metal ion binding"/>
    <property type="evidence" value="ECO:0007669"/>
    <property type="project" value="UniProtKB-KW"/>
</dbReference>
<feature type="domain" description="Transposase putative helix-turn-helix" evidence="5">
    <location>
        <begin position="9"/>
        <end position="39"/>
    </location>
</feature>
<sequence>MECTVGDVIKAKRIRLYPTPEQKTLFRQWLGTSRFVYNETVKHLGLPKEERERHWMGAAKQILASLPDWAGPIPYQIKKIAVEDAYKAFSNGIRRWNQTGEPFDLRFRSRKNPKQSCFIPSSALKDAGVYPRIAGSLKRAEDFPDNPRDSRLVFEQGRWFVIVPYRVPIIPTENQGRVVALDPGIRTFLTGFAEDQAFKLGDGDFARIARLCHHLDRLLSRIAKAKYRQKARLKKAANRLRWTIRDLVDELHFQAIRFLLDRFDLILLPTFETKEMSAKSKRKIRAKSVRSLLGYAFFRFGQRLEAAAKRLGKVVIRVNEAYTSKTASWTGEIKQIGGAKTITSAGVTVDRDINGARGIFLRVLVDTPSLRNECACVGAC</sequence>
<keyword evidence="7" id="KW-1185">Reference proteome</keyword>
<dbReference type="InterPro" id="IPR051491">
    <property type="entry name" value="Recombinase/Transposase-rel"/>
</dbReference>
<dbReference type="AlphaFoldDB" id="A0A6N8ELF1"/>
<dbReference type="PANTHER" id="PTHR36172">
    <property type="match status" value="1"/>
</dbReference>
<dbReference type="PANTHER" id="PTHR36172:SF1">
    <property type="entry name" value="RESOLVASE-RELATED"/>
    <property type="match status" value="1"/>
</dbReference>
<evidence type="ECO:0000259" key="5">
    <source>
        <dbReference type="Pfam" id="PF12323"/>
    </source>
</evidence>
<dbReference type="Proteomes" id="UP000434044">
    <property type="component" value="Unassembled WGS sequence"/>
</dbReference>
<name>A0A6N8ELF1_9GAMM</name>
<dbReference type="EMBL" id="WNKT01000088">
    <property type="protein sequence ID" value="MTW23164.1"/>
    <property type="molecule type" value="Genomic_DNA"/>
</dbReference>
<dbReference type="Pfam" id="PF07282">
    <property type="entry name" value="Cas12f1-like_TNB"/>
    <property type="match status" value="1"/>
</dbReference>
<keyword evidence="2" id="KW-0862">Zinc</keyword>
<evidence type="ECO:0000259" key="4">
    <source>
        <dbReference type="Pfam" id="PF07282"/>
    </source>
</evidence>
<accession>A0A6N8ELF1</accession>
<keyword evidence="3" id="KW-0238">DNA-binding</keyword>
<keyword evidence="1" id="KW-0479">Metal-binding</keyword>
<dbReference type="Pfam" id="PF12323">
    <property type="entry name" value="HTH_OrfB_IS605"/>
    <property type="match status" value="1"/>
</dbReference>
<evidence type="ECO:0000256" key="3">
    <source>
        <dbReference type="ARBA" id="ARBA00023125"/>
    </source>
</evidence>
<protein>
    <submittedName>
        <fullName evidence="6">Helix-turn-helix domain-containing protein</fullName>
    </submittedName>
</protein>